<dbReference type="PANTHER" id="PTHR35889:SF3">
    <property type="entry name" value="F-BOX DOMAIN-CONTAINING PROTEIN"/>
    <property type="match status" value="1"/>
</dbReference>
<dbReference type="InterPro" id="IPR011429">
    <property type="entry name" value="Cyt_c_Planctomycete-type"/>
</dbReference>
<dbReference type="InterPro" id="IPR022655">
    <property type="entry name" value="DUF1553"/>
</dbReference>
<dbReference type="GO" id="GO:0009055">
    <property type="term" value="F:electron transfer activity"/>
    <property type="evidence" value="ECO:0007669"/>
    <property type="project" value="InterPro"/>
</dbReference>
<dbReference type="Pfam" id="PF07635">
    <property type="entry name" value="PSCyt1"/>
    <property type="match status" value="1"/>
</dbReference>
<reference evidence="5 6" key="1">
    <citation type="submission" date="2018-02" db="EMBL/GenBank/DDBJ databases">
        <title>Comparative genomes isolates from brazilian mangrove.</title>
        <authorList>
            <person name="Araujo J.E."/>
            <person name="Taketani R.G."/>
            <person name="Silva M.C.P."/>
            <person name="Loureco M.V."/>
            <person name="Andreote F.D."/>
        </authorList>
    </citation>
    <scope>NUCLEOTIDE SEQUENCE [LARGE SCALE GENOMIC DNA]</scope>
    <source>
        <strain evidence="5 6">Nap-Phe MGV</strain>
    </source>
</reference>
<dbReference type="OrthoDB" id="127107at2"/>
<protein>
    <recommendedName>
        <fullName evidence="7">Cytochrome c domain-containing protein</fullName>
    </recommendedName>
</protein>
<evidence type="ECO:0000256" key="1">
    <source>
        <dbReference type="SAM" id="SignalP"/>
    </source>
</evidence>
<dbReference type="Pfam" id="PF07583">
    <property type="entry name" value="PSCyt2"/>
    <property type="match status" value="1"/>
</dbReference>
<sequence length="1101" mass="122822">MVLYRVPTRLALMVALGLVYSVGGLSTAAAAELETPKFDSGQLEYFEKHIRPILVTRCYECHGPESETAGGGLYLTSRPALLEGGDSGASVVPGKADESMLIEAIRYDGIYQMPPKSRMPDDEIAKLEAWVNQGAAWPHEDDSKTPKKETFDIEQRKAEHWAWQPVERPKVPFVQNADWVKGPIDHFILSKLEAANIAPNEAAQRETLLRRLTFDLTGLPPTPEQIEAFLADDSPEAISKVVDQLLASPRFGEHWGRHWLDLVRYAESRGHEFDYDIPNAYEYRDYVIRALNQDVPYNQLVTEHIAGDLIEQPRTHAEQGFNESVLGTGFWHMGDWIHSPVDIRKDETDRFDNMLDVMNKAFLGLTVSCARCHDHKFDAISQADYYAQMGFLQSSSYRQVRFETHEHNAQIAAALEKLRQETDAQAAQLLGSQLSDAASQIETDLTTPKTKWADVLVEANSDAQHPLHWWSRLLSAKPEQRTALLATAQAQVSAQEEAAASASASVVMDFGNLPAEDWRTDGFVYGSAPRQAGQFNWNDPDAPVRLDDAAVFDTRWSPLKLQAGVQDDFGRIRNWNRAGRTLKSKTFPLKDGRVHYLVKGSGRAFAVVDSHRLVNGPLHGVVTFEWNVPAEEGARWVTQDLRDYRGHSLHIEFSPIDDQPMEVLAIAEGETPPPVRSPETEVAQAFVAAVSGKLDQSPETLLTAALQSSVTGNADPRLKGWLVRHWEMVAPGQNAPLANLASAYNEKSKELLSKVQWQSRTAPGMWDNSAEQEHLLIRGNAHNPADAVPRRLMTALESSSSPFDPHGSGRLELARQMTSPDNPFASRVVVNRIWHYLMGRGIVRSVDNFGVLGQEPTHPELLDYLASEFVADGWSLKRAIRRVVLSQTYQMSSVQVDPAENADPKNDLFHRAQVKRLGGEAIRDSLLIVSGSLDEQMYGPSVPVYLTSFMDGRGRPKQSGPLDGAGRRSVYVEIRRNFLSPMMLAFDTPQPITTIGRRNQSNVPAQSLILLNDPFVIGECEKWAQKAIAETPDDAELRFQRMVVEAFSRQPSEGETSLAKEFLTSHAQTLGIDPSQQLTSVELWRDLAHVLVNAKPFIFVR</sequence>
<evidence type="ECO:0000259" key="4">
    <source>
        <dbReference type="Pfam" id="PF07635"/>
    </source>
</evidence>
<proteinExistence type="predicted"/>
<organism evidence="5 6">
    <name type="scientific">Blastopirellula marina</name>
    <dbReference type="NCBI Taxonomy" id="124"/>
    <lineage>
        <taxon>Bacteria</taxon>
        <taxon>Pseudomonadati</taxon>
        <taxon>Planctomycetota</taxon>
        <taxon>Planctomycetia</taxon>
        <taxon>Pirellulales</taxon>
        <taxon>Pirellulaceae</taxon>
        <taxon>Blastopirellula</taxon>
    </lineage>
</organism>
<dbReference type="PANTHER" id="PTHR35889">
    <property type="entry name" value="CYCLOINULO-OLIGOSACCHARIDE FRUCTANOTRANSFERASE-RELATED"/>
    <property type="match status" value="1"/>
</dbReference>
<gene>
    <name evidence="5" type="ORF">C5Y93_29150</name>
</gene>
<feature type="chain" id="PRO_5015785663" description="Cytochrome c domain-containing protein" evidence="1">
    <location>
        <begin position="31"/>
        <end position="1101"/>
    </location>
</feature>
<dbReference type="EMBL" id="PUHZ01000025">
    <property type="protein sequence ID" value="PQO42400.1"/>
    <property type="molecule type" value="Genomic_DNA"/>
</dbReference>
<dbReference type="AlphaFoldDB" id="A0A2S8GDL6"/>
<dbReference type="SUPFAM" id="SSF46626">
    <property type="entry name" value="Cytochrome c"/>
    <property type="match status" value="1"/>
</dbReference>
<feature type="signal peptide" evidence="1">
    <location>
        <begin position="1"/>
        <end position="30"/>
    </location>
</feature>
<evidence type="ECO:0000313" key="6">
    <source>
        <dbReference type="Proteomes" id="UP000237819"/>
    </source>
</evidence>
<dbReference type="Proteomes" id="UP000237819">
    <property type="component" value="Unassembled WGS sequence"/>
</dbReference>
<dbReference type="GO" id="GO:0020037">
    <property type="term" value="F:heme binding"/>
    <property type="evidence" value="ECO:0007669"/>
    <property type="project" value="InterPro"/>
</dbReference>
<dbReference type="RefSeq" id="WP_105338979.1">
    <property type="nucleotide sequence ID" value="NZ_PUHZ01000025.1"/>
</dbReference>
<comment type="caution">
    <text evidence="5">The sequence shown here is derived from an EMBL/GenBank/DDBJ whole genome shotgun (WGS) entry which is preliminary data.</text>
</comment>
<evidence type="ECO:0000313" key="5">
    <source>
        <dbReference type="EMBL" id="PQO42400.1"/>
    </source>
</evidence>
<feature type="domain" description="DUF1553" evidence="3">
    <location>
        <begin position="809"/>
        <end position="1063"/>
    </location>
</feature>
<name>A0A2S8GDL6_9BACT</name>
<dbReference type="Pfam" id="PF07587">
    <property type="entry name" value="PSD1"/>
    <property type="match status" value="1"/>
</dbReference>
<accession>A0A2S8GDL6</accession>
<evidence type="ECO:0000259" key="3">
    <source>
        <dbReference type="Pfam" id="PF07587"/>
    </source>
</evidence>
<evidence type="ECO:0000259" key="2">
    <source>
        <dbReference type="Pfam" id="PF07583"/>
    </source>
</evidence>
<keyword evidence="1" id="KW-0732">Signal</keyword>
<dbReference type="InterPro" id="IPR036909">
    <property type="entry name" value="Cyt_c-like_dom_sf"/>
</dbReference>
<feature type="domain" description="DUF1549" evidence="2">
    <location>
        <begin position="183"/>
        <end position="395"/>
    </location>
</feature>
<evidence type="ECO:0008006" key="7">
    <source>
        <dbReference type="Google" id="ProtNLM"/>
    </source>
</evidence>
<feature type="domain" description="Cytochrome C Planctomycete-type" evidence="4">
    <location>
        <begin position="58"/>
        <end position="116"/>
    </location>
</feature>
<dbReference type="InterPro" id="IPR011444">
    <property type="entry name" value="DUF1549"/>
</dbReference>